<comment type="subcellular location">
    <subcellularLocation>
        <location evidence="1 14">Secreted</location>
    </subcellularLocation>
</comment>
<evidence type="ECO:0000256" key="3">
    <source>
        <dbReference type="ARBA" id="ARBA00022525"/>
    </source>
</evidence>
<keyword evidence="11 14" id="KW-0106">Calcium</keyword>
<evidence type="ECO:0000256" key="11">
    <source>
        <dbReference type="PIRSR" id="PIRSR601211-2"/>
    </source>
</evidence>
<evidence type="ECO:0000256" key="4">
    <source>
        <dbReference type="ARBA" id="ARBA00023157"/>
    </source>
</evidence>
<dbReference type="AlphaFoldDB" id="A0A4W2H2D1"/>
<reference evidence="18 19" key="1">
    <citation type="submission" date="2018-11" db="EMBL/GenBank/DDBJ databases">
        <title>Haplotype-resolved cattle genomes.</title>
        <authorList>
            <person name="Low W.Y."/>
            <person name="Tearle R."/>
            <person name="Bickhart D.M."/>
            <person name="Rosen B.D."/>
            <person name="Koren S."/>
            <person name="Rhie A."/>
            <person name="Hiendleder S."/>
            <person name="Phillippy A.M."/>
            <person name="Smith T.P.L."/>
            <person name="Williams J.L."/>
        </authorList>
    </citation>
    <scope>NUCLEOTIDE SEQUENCE [LARGE SCALE GENOMIC DNA]</scope>
</reference>
<feature type="disulfide bond" evidence="12">
    <location>
        <begin position="123"/>
        <end position="139"/>
    </location>
</feature>
<dbReference type="InterPro" id="IPR001211">
    <property type="entry name" value="PLA2"/>
</dbReference>
<evidence type="ECO:0000256" key="10">
    <source>
        <dbReference type="PIRSR" id="PIRSR601211-1"/>
    </source>
</evidence>
<evidence type="ECO:0000256" key="5">
    <source>
        <dbReference type="ARBA" id="ARBA00048015"/>
    </source>
</evidence>
<dbReference type="InterPro" id="IPR036444">
    <property type="entry name" value="PLipase_A2_dom_sf"/>
</dbReference>
<evidence type="ECO:0000313" key="18">
    <source>
        <dbReference type="Ensembl" id="ENSBIXP00005025181.1"/>
    </source>
</evidence>
<comment type="catalytic activity">
    <reaction evidence="9">
        <text>1-hexadecanoyl-2-(9Z,12Z-octadecadienoyl)-sn-glycero-3-phosphoethanolamine + H2O = 1-hexadecanoyl-sn-glycero-3-phosphoethanolamine + (9Z,12Z)-octadecadienoate + H(+)</text>
        <dbReference type="Rhea" id="RHEA:40815"/>
        <dbReference type="ChEBI" id="CHEBI:15377"/>
        <dbReference type="ChEBI" id="CHEBI:15378"/>
        <dbReference type="ChEBI" id="CHEBI:30245"/>
        <dbReference type="ChEBI" id="CHEBI:73004"/>
        <dbReference type="ChEBI" id="CHEBI:73008"/>
    </reaction>
    <physiologicalReaction direction="left-to-right" evidence="9">
        <dbReference type="Rhea" id="RHEA:40816"/>
    </physiologicalReaction>
</comment>
<evidence type="ECO:0000256" key="16">
    <source>
        <dbReference type="SAM" id="Phobius"/>
    </source>
</evidence>
<keyword evidence="14" id="KW-0378">Hydrolase</keyword>
<dbReference type="FunFam" id="1.20.90.10:FF:000001">
    <property type="entry name" value="Basic phospholipase A2 homolog"/>
    <property type="match status" value="1"/>
</dbReference>
<dbReference type="PROSITE" id="PS00118">
    <property type="entry name" value="PA2_HIS"/>
    <property type="match status" value="1"/>
</dbReference>
<accession>A0A4W2H2D1</accession>
<comment type="catalytic activity">
    <reaction evidence="7">
        <text>1,2-dihexadecanoyl-sn-glycero-3-phosphocholine + H2O = 1-hexadecanoyl-sn-glycero-3-phosphocholine + hexadecanoate + H(+)</text>
        <dbReference type="Rhea" id="RHEA:41223"/>
        <dbReference type="ChEBI" id="CHEBI:7896"/>
        <dbReference type="ChEBI" id="CHEBI:15377"/>
        <dbReference type="ChEBI" id="CHEBI:15378"/>
        <dbReference type="ChEBI" id="CHEBI:72998"/>
        <dbReference type="ChEBI" id="CHEBI:72999"/>
    </reaction>
    <physiologicalReaction direction="left-to-right" evidence="7">
        <dbReference type="Rhea" id="RHEA:41224"/>
    </physiologicalReaction>
</comment>
<dbReference type="SMART" id="SM00085">
    <property type="entry name" value="PA2c"/>
    <property type="match status" value="1"/>
</dbReference>
<evidence type="ECO:0000256" key="9">
    <source>
        <dbReference type="ARBA" id="ARBA00049039"/>
    </source>
</evidence>
<reference evidence="18" key="2">
    <citation type="submission" date="2025-08" db="UniProtKB">
        <authorList>
            <consortium name="Ensembl"/>
        </authorList>
    </citation>
    <scope>IDENTIFICATION</scope>
</reference>
<feature type="disulfide bond" evidence="12">
    <location>
        <begin position="172"/>
        <end position="184"/>
    </location>
</feature>
<comment type="similarity">
    <text evidence="2 13">Belongs to the phospholipase A2 family.</text>
</comment>
<gene>
    <name evidence="18" type="primary">LOC113879907</name>
</gene>
<feature type="disulfide bond" evidence="12">
    <location>
        <begin position="138"/>
        <end position="193"/>
    </location>
</feature>
<proteinExistence type="inferred from homology"/>
<organism evidence="18 19">
    <name type="scientific">Bos indicus x Bos taurus</name>
    <name type="common">Hybrid cattle</name>
    <dbReference type="NCBI Taxonomy" id="30522"/>
    <lineage>
        <taxon>Eukaryota</taxon>
        <taxon>Metazoa</taxon>
        <taxon>Chordata</taxon>
        <taxon>Craniata</taxon>
        <taxon>Vertebrata</taxon>
        <taxon>Euteleostomi</taxon>
        <taxon>Mammalia</taxon>
        <taxon>Eutheria</taxon>
        <taxon>Laurasiatheria</taxon>
        <taxon>Artiodactyla</taxon>
        <taxon>Ruminantia</taxon>
        <taxon>Pecora</taxon>
        <taxon>Bovidae</taxon>
        <taxon>Bovinae</taxon>
        <taxon>Bos</taxon>
    </lineage>
</organism>
<dbReference type="SUPFAM" id="SSF48619">
    <property type="entry name" value="Phospholipase A2, PLA2"/>
    <property type="match status" value="1"/>
</dbReference>
<evidence type="ECO:0000256" key="1">
    <source>
        <dbReference type="ARBA" id="ARBA00004613"/>
    </source>
</evidence>
<comment type="catalytic activity">
    <reaction evidence="8">
        <text>1-hexadecanoyl-2-(9Z-octadecenoyl)-sn-glycero-3-phosphocholine + H2O = 1-hexadecanoyl-sn-glycero-3-phosphocholine + (9Z)-octadecenoate + H(+)</text>
        <dbReference type="Rhea" id="RHEA:38779"/>
        <dbReference type="ChEBI" id="CHEBI:15377"/>
        <dbReference type="ChEBI" id="CHEBI:15378"/>
        <dbReference type="ChEBI" id="CHEBI:30823"/>
        <dbReference type="ChEBI" id="CHEBI:72998"/>
        <dbReference type="ChEBI" id="CHEBI:73001"/>
    </reaction>
    <physiologicalReaction direction="left-to-right" evidence="8">
        <dbReference type="Rhea" id="RHEA:38780"/>
    </physiologicalReaction>
</comment>
<keyword evidence="16" id="KW-0812">Transmembrane</keyword>
<dbReference type="Proteomes" id="UP000429181">
    <property type="component" value="Chromosome 2"/>
</dbReference>
<feature type="active site" evidence="10">
    <location>
        <position position="187"/>
    </location>
</feature>
<feature type="binding site" evidence="11">
    <location>
        <position position="122"/>
    </location>
    <ligand>
        <name>Ca(2+)</name>
        <dbReference type="ChEBI" id="CHEBI:29108"/>
    </ligand>
</feature>
<feature type="compositionally biased region" description="Polar residues" evidence="15">
    <location>
        <begin position="29"/>
        <end position="40"/>
    </location>
</feature>
<feature type="binding site" evidence="11">
    <location>
        <position position="126"/>
    </location>
    <ligand>
        <name>Ca(2+)</name>
        <dbReference type="ChEBI" id="CHEBI:29108"/>
    </ligand>
</feature>
<keyword evidence="16" id="KW-0472">Membrane</keyword>
<feature type="domain" description="Phospholipase A2-like central" evidence="17">
    <location>
        <begin position="96"/>
        <end position="212"/>
    </location>
</feature>
<evidence type="ECO:0000256" key="13">
    <source>
        <dbReference type="RuleBase" id="RU003654"/>
    </source>
</evidence>
<sequence>MPNMQSKTFFKDIENRNNKTPHCQKRGNTKSMGDLQQSGSWEGGGELGRQGPSDIRGCWLTRDFQSLPPLLCAAVMGLSLLCALLVFAGVAPAEADILDLNEMVRQVTGKIPIFFYSSYGCYCRIGGQGLPRDATDWCCYDHNCCYGYLTPHNCDYLYDHYDYTFFQGNVQCSTKGSWCEQQLCACDKTLAFCLQRNLNTYKNHLRHLSRCEGETLACPPSS</sequence>
<dbReference type="GO" id="GO:0016042">
    <property type="term" value="P:lipid catabolic process"/>
    <property type="evidence" value="ECO:0007669"/>
    <property type="project" value="InterPro"/>
</dbReference>
<evidence type="ECO:0000313" key="19">
    <source>
        <dbReference type="Proteomes" id="UP000429181"/>
    </source>
</evidence>
<dbReference type="GO" id="GO:0005543">
    <property type="term" value="F:phospholipid binding"/>
    <property type="evidence" value="ECO:0007669"/>
    <property type="project" value="TreeGrafter"/>
</dbReference>
<dbReference type="InterPro" id="IPR033113">
    <property type="entry name" value="PLA2_histidine"/>
</dbReference>
<dbReference type="InterPro" id="IPR033112">
    <property type="entry name" value="PLA2_Asp_AS"/>
</dbReference>
<feature type="region of interest" description="Disordered" evidence="15">
    <location>
        <begin position="1"/>
        <end position="50"/>
    </location>
</feature>
<dbReference type="Ensembl" id="ENSBIXT00005052899.1">
    <property type="protein sequence ID" value="ENSBIXP00005025181.1"/>
    <property type="gene ID" value="ENSBIXG00005027743.1"/>
</dbReference>
<dbReference type="GO" id="GO:0005509">
    <property type="term" value="F:calcium ion binding"/>
    <property type="evidence" value="ECO:0007669"/>
    <property type="project" value="InterPro"/>
</dbReference>
<dbReference type="GO" id="GO:0006644">
    <property type="term" value="P:phospholipid metabolic process"/>
    <property type="evidence" value="ECO:0007669"/>
    <property type="project" value="InterPro"/>
</dbReference>
<dbReference type="PANTHER" id="PTHR11716">
    <property type="entry name" value="PHOSPHOLIPASE A2 FAMILY MEMBER"/>
    <property type="match status" value="1"/>
</dbReference>
<comment type="catalytic activity">
    <reaction evidence="14">
        <text>a 1,2-diacyl-sn-glycero-3-phosphocholine + H2O = a 1-acyl-sn-glycero-3-phosphocholine + a fatty acid + H(+)</text>
        <dbReference type="Rhea" id="RHEA:15801"/>
        <dbReference type="ChEBI" id="CHEBI:15377"/>
        <dbReference type="ChEBI" id="CHEBI:15378"/>
        <dbReference type="ChEBI" id="CHEBI:28868"/>
        <dbReference type="ChEBI" id="CHEBI:57643"/>
        <dbReference type="ChEBI" id="CHEBI:58168"/>
        <dbReference type="EC" id="3.1.1.4"/>
    </reaction>
</comment>
<dbReference type="Pfam" id="PF00068">
    <property type="entry name" value="Phospholip_A2_1"/>
    <property type="match status" value="1"/>
</dbReference>
<keyword evidence="14" id="KW-0443">Lipid metabolism</keyword>
<evidence type="ECO:0000256" key="14">
    <source>
        <dbReference type="RuleBase" id="RU361236"/>
    </source>
</evidence>
<dbReference type="Gene3D" id="1.20.90.10">
    <property type="entry name" value="Phospholipase A2 domain"/>
    <property type="match status" value="1"/>
</dbReference>
<keyword evidence="3 14" id="KW-0964">Secreted</keyword>
<dbReference type="GeneTree" id="ENSGT00940000161938"/>
<keyword evidence="11" id="KW-0479">Metal-binding</keyword>
<dbReference type="PANTHER" id="PTHR11716:SF57">
    <property type="entry name" value="GROUP IID SECRETORY PHOSPHOLIPASE A2"/>
    <property type="match status" value="1"/>
</dbReference>
<dbReference type="PRINTS" id="PR00389">
    <property type="entry name" value="PHPHLIPASEA2"/>
</dbReference>
<dbReference type="GO" id="GO:0050482">
    <property type="term" value="P:arachidonate secretion"/>
    <property type="evidence" value="ECO:0007669"/>
    <property type="project" value="InterPro"/>
</dbReference>
<feature type="active site" evidence="10">
    <location>
        <position position="142"/>
    </location>
</feature>
<evidence type="ECO:0000259" key="17">
    <source>
        <dbReference type="SMART" id="SM00085"/>
    </source>
</evidence>
<evidence type="ECO:0000256" key="12">
    <source>
        <dbReference type="PIRSR" id="PIRSR601211-3"/>
    </source>
</evidence>
<feature type="disulfide bond" evidence="12">
    <location>
        <begin position="154"/>
        <end position="179"/>
    </location>
</feature>
<dbReference type="EC" id="3.1.1.4" evidence="14"/>
<evidence type="ECO:0000256" key="2">
    <source>
        <dbReference type="ARBA" id="ARBA00007056"/>
    </source>
</evidence>
<evidence type="ECO:0000256" key="6">
    <source>
        <dbReference type="ARBA" id="ARBA00048221"/>
    </source>
</evidence>
<evidence type="ECO:0000256" key="8">
    <source>
        <dbReference type="ARBA" id="ARBA00048699"/>
    </source>
</evidence>
<feature type="transmembrane region" description="Helical" evidence="16">
    <location>
        <begin position="70"/>
        <end position="91"/>
    </location>
</feature>
<dbReference type="CDD" id="cd00125">
    <property type="entry name" value="PLA2c"/>
    <property type="match status" value="1"/>
</dbReference>
<dbReference type="GO" id="GO:0005576">
    <property type="term" value="C:extracellular region"/>
    <property type="evidence" value="ECO:0007669"/>
    <property type="project" value="UniProtKB-SubCell"/>
</dbReference>
<keyword evidence="16" id="KW-1133">Transmembrane helix</keyword>
<dbReference type="GO" id="GO:0042130">
    <property type="term" value="P:negative regulation of T cell proliferation"/>
    <property type="evidence" value="ECO:0007669"/>
    <property type="project" value="TreeGrafter"/>
</dbReference>
<dbReference type="GO" id="GO:0047498">
    <property type="term" value="F:calcium-dependent phospholipase A2 activity"/>
    <property type="evidence" value="ECO:0007669"/>
    <property type="project" value="TreeGrafter"/>
</dbReference>
<comment type="catalytic activity">
    <reaction evidence="5">
        <text>1-hexadecanoyl-2-(9Z-octadecenoyl)-sn-glycero-3-phospho-(1'-sn-glycerol) + H2O = 1-hexadecanoyl-sn-glycero-3-phospho-(1'-sn-glycerol) + (9Z)-octadecenoate + H(+)</text>
        <dbReference type="Rhea" id="RHEA:40919"/>
        <dbReference type="ChEBI" id="CHEBI:15377"/>
        <dbReference type="ChEBI" id="CHEBI:15378"/>
        <dbReference type="ChEBI" id="CHEBI:30823"/>
        <dbReference type="ChEBI" id="CHEBI:72841"/>
        <dbReference type="ChEBI" id="CHEBI:75158"/>
    </reaction>
    <physiologicalReaction direction="left-to-right" evidence="5">
        <dbReference type="Rhea" id="RHEA:40920"/>
    </physiologicalReaction>
</comment>
<name>A0A4W2H2D1_BOBOX</name>
<protein>
    <recommendedName>
        <fullName evidence="14">Phospholipase A2</fullName>
        <ecNumber evidence="14">3.1.1.4</ecNumber>
    </recommendedName>
</protein>
<dbReference type="InterPro" id="IPR016090">
    <property type="entry name" value="PLA2-like_dom"/>
</dbReference>
<evidence type="ECO:0000256" key="15">
    <source>
        <dbReference type="SAM" id="MobiDB-lite"/>
    </source>
</evidence>
<comment type="cofactor">
    <cofactor evidence="11">
        <name>Ca(2+)</name>
        <dbReference type="ChEBI" id="CHEBI:29108"/>
    </cofactor>
    <text evidence="11">Binds 1 Ca(2+) ion per subunit.</text>
</comment>
<evidence type="ECO:0000256" key="7">
    <source>
        <dbReference type="ARBA" id="ARBA00048227"/>
    </source>
</evidence>
<keyword evidence="4 12" id="KW-1015">Disulfide bond</keyword>
<comment type="catalytic activity">
    <reaction evidence="6">
        <text>N-hexadecanoyl-1,2-di-(9Z-octadecenoyl)-sn-glycero-3-phosphoethanolamine + H2O = N-hexadecanoyl-1-(9Z-octadecenoyl)-sn-glycero-3-phosphoethanolamine + (9Z)-octadecenoate + H(+)</text>
        <dbReference type="Rhea" id="RHEA:45424"/>
        <dbReference type="ChEBI" id="CHEBI:15377"/>
        <dbReference type="ChEBI" id="CHEBI:15378"/>
        <dbReference type="ChEBI" id="CHEBI:30823"/>
        <dbReference type="ChEBI" id="CHEBI:78097"/>
        <dbReference type="ChEBI" id="CHEBI:85217"/>
    </reaction>
    <physiologicalReaction direction="left-to-right" evidence="6">
        <dbReference type="Rhea" id="RHEA:45425"/>
    </physiologicalReaction>
</comment>
<dbReference type="PROSITE" id="PS00119">
    <property type="entry name" value="PA2_ASP"/>
    <property type="match status" value="1"/>
</dbReference>
<feature type="disulfide bond" evidence="12">
    <location>
        <begin position="145"/>
        <end position="186"/>
    </location>
</feature>